<dbReference type="FunFam" id="3.40.30.10:FF:000189">
    <property type="entry name" value="Glutathione S-Transferase"/>
    <property type="match status" value="1"/>
</dbReference>
<keyword evidence="9" id="KW-1185">Reference proteome</keyword>
<accession>A0A9N9QJY3</accession>
<feature type="domain" description="GST C-terminal" evidence="7">
    <location>
        <begin position="81"/>
        <end position="203"/>
    </location>
</feature>
<dbReference type="Pfam" id="PF14497">
    <property type="entry name" value="GST_C_3"/>
    <property type="match status" value="1"/>
</dbReference>
<evidence type="ECO:0000256" key="1">
    <source>
        <dbReference type="ARBA" id="ARBA00011738"/>
    </source>
</evidence>
<protein>
    <recommendedName>
        <fullName evidence="2">glutathione transferase</fullName>
        <ecNumber evidence="2">2.5.1.18</ecNumber>
    </recommendedName>
</protein>
<dbReference type="AlphaFoldDB" id="A0A9N9QJY3"/>
<name>A0A9N9QJY3_9CUCU</name>
<evidence type="ECO:0000256" key="2">
    <source>
        <dbReference type="ARBA" id="ARBA00012452"/>
    </source>
</evidence>
<dbReference type="InterPro" id="IPR004045">
    <property type="entry name" value="Glutathione_S-Trfase_N"/>
</dbReference>
<dbReference type="EC" id="2.5.1.18" evidence="2"/>
<dbReference type="GO" id="GO:0004364">
    <property type="term" value="F:glutathione transferase activity"/>
    <property type="evidence" value="ECO:0007669"/>
    <property type="project" value="UniProtKB-EC"/>
</dbReference>
<gene>
    <name evidence="8" type="ORF">CEUTPL_LOCUS2409</name>
</gene>
<dbReference type="FunFam" id="1.20.1050.10:FF:000030">
    <property type="entry name" value="Glutathione S-transferase S1"/>
    <property type="match status" value="1"/>
</dbReference>
<dbReference type="InterPro" id="IPR050213">
    <property type="entry name" value="GST_superfamily"/>
</dbReference>
<dbReference type="SUPFAM" id="SSF52833">
    <property type="entry name" value="Thioredoxin-like"/>
    <property type="match status" value="1"/>
</dbReference>
<comment type="similarity">
    <text evidence="4">Belongs to the GST superfamily. Sigma family.</text>
</comment>
<dbReference type="EMBL" id="OU892286">
    <property type="protein sequence ID" value="CAG9761714.1"/>
    <property type="molecule type" value="Genomic_DNA"/>
</dbReference>
<dbReference type="PROSITE" id="PS50405">
    <property type="entry name" value="GST_CTER"/>
    <property type="match status" value="1"/>
</dbReference>
<evidence type="ECO:0000259" key="6">
    <source>
        <dbReference type="PROSITE" id="PS50404"/>
    </source>
</evidence>
<evidence type="ECO:0000313" key="8">
    <source>
        <dbReference type="EMBL" id="CAG9761714.1"/>
    </source>
</evidence>
<dbReference type="OrthoDB" id="414243at2759"/>
<evidence type="ECO:0000256" key="3">
    <source>
        <dbReference type="ARBA" id="ARBA00022679"/>
    </source>
</evidence>
<proteinExistence type="inferred from homology"/>
<dbReference type="InterPro" id="IPR040079">
    <property type="entry name" value="Glutathione_S-Trfase"/>
</dbReference>
<sequence>MPSYKLTYFNLAGAGECIRYLFAYAKQPYEDNRIAFQDWQALKPNTPYGQLPILEVDGKVVPQSTAIGRYLAKQFGLLGKNDWEALEADVLIDTMADLKKHVTPIFYAQSEEKKLELKKELLEKHLPFYLEKFEKIAASNPAGFLVGSEVTWGDLFLGENLTALEERFPGSLKPFPALNAFVNKINGLPEIKAWLEKRPIGQPIPSKV</sequence>
<dbReference type="InterPro" id="IPR004046">
    <property type="entry name" value="GST_C"/>
</dbReference>
<dbReference type="Pfam" id="PF02798">
    <property type="entry name" value="GST_N"/>
    <property type="match status" value="1"/>
</dbReference>
<dbReference type="InterPro" id="IPR036249">
    <property type="entry name" value="Thioredoxin-like_sf"/>
</dbReference>
<dbReference type="SUPFAM" id="SSF47616">
    <property type="entry name" value="GST C-terminal domain-like"/>
    <property type="match status" value="1"/>
</dbReference>
<dbReference type="GO" id="GO:0006749">
    <property type="term" value="P:glutathione metabolic process"/>
    <property type="evidence" value="ECO:0007669"/>
    <property type="project" value="TreeGrafter"/>
</dbReference>
<dbReference type="CDD" id="cd03039">
    <property type="entry name" value="GST_N_Sigma_like"/>
    <property type="match status" value="1"/>
</dbReference>
<dbReference type="InterPro" id="IPR036282">
    <property type="entry name" value="Glutathione-S-Trfase_C_sf"/>
</dbReference>
<dbReference type="PANTHER" id="PTHR11571:SF224">
    <property type="entry name" value="HEMATOPOIETIC PROSTAGLANDIN D SYNTHASE"/>
    <property type="match status" value="1"/>
</dbReference>
<reference evidence="8" key="1">
    <citation type="submission" date="2022-01" db="EMBL/GenBank/DDBJ databases">
        <authorList>
            <person name="King R."/>
        </authorList>
    </citation>
    <scope>NUCLEOTIDE SEQUENCE</scope>
</reference>
<comment type="subunit">
    <text evidence="1">Homodimer.</text>
</comment>
<organism evidence="8 9">
    <name type="scientific">Ceutorhynchus assimilis</name>
    <name type="common">cabbage seed weevil</name>
    <dbReference type="NCBI Taxonomy" id="467358"/>
    <lineage>
        <taxon>Eukaryota</taxon>
        <taxon>Metazoa</taxon>
        <taxon>Ecdysozoa</taxon>
        <taxon>Arthropoda</taxon>
        <taxon>Hexapoda</taxon>
        <taxon>Insecta</taxon>
        <taxon>Pterygota</taxon>
        <taxon>Neoptera</taxon>
        <taxon>Endopterygota</taxon>
        <taxon>Coleoptera</taxon>
        <taxon>Polyphaga</taxon>
        <taxon>Cucujiformia</taxon>
        <taxon>Curculionidae</taxon>
        <taxon>Ceutorhynchinae</taxon>
        <taxon>Ceutorhynchus</taxon>
    </lineage>
</organism>
<dbReference type="PANTHER" id="PTHR11571">
    <property type="entry name" value="GLUTATHIONE S-TRANSFERASE"/>
    <property type="match status" value="1"/>
</dbReference>
<dbReference type="Gene3D" id="3.40.30.10">
    <property type="entry name" value="Glutaredoxin"/>
    <property type="match status" value="1"/>
</dbReference>
<keyword evidence="3" id="KW-0808">Transferase</keyword>
<evidence type="ECO:0000313" key="9">
    <source>
        <dbReference type="Proteomes" id="UP001152799"/>
    </source>
</evidence>
<dbReference type="SFLD" id="SFLDS00019">
    <property type="entry name" value="Glutathione_Transferase_(cytos"/>
    <property type="match status" value="1"/>
</dbReference>
<dbReference type="InterPro" id="IPR010987">
    <property type="entry name" value="Glutathione-S-Trfase_C-like"/>
</dbReference>
<comment type="catalytic activity">
    <reaction evidence="5">
        <text>RX + glutathione = an S-substituted glutathione + a halide anion + H(+)</text>
        <dbReference type="Rhea" id="RHEA:16437"/>
        <dbReference type="ChEBI" id="CHEBI:15378"/>
        <dbReference type="ChEBI" id="CHEBI:16042"/>
        <dbReference type="ChEBI" id="CHEBI:17792"/>
        <dbReference type="ChEBI" id="CHEBI:57925"/>
        <dbReference type="ChEBI" id="CHEBI:90779"/>
        <dbReference type="EC" id="2.5.1.18"/>
    </reaction>
</comment>
<dbReference type="Gene3D" id="1.20.1050.10">
    <property type="match status" value="1"/>
</dbReference>
<evidence type="ECO:0000256" key="4">
    <source>
        <dbReference type="ARBA" id="ARBA00038317"/>
    </source>
</evidence>
<dbReference type="SFLD" id="SFLDG00363">
    <property type="entry name" value="AMPS_(cytGST):_Alpha-__Mu-__Pi"/>
    <property type="match status" value="1"/>
</dbReference>
<evidence type="ECO:0000259" key="7">
    <source>
        <dbReference type="PROSITE" id="PS50405"/>
    </source>
</evidence>
<dbReference type="CDD" id="cd03192">
    <property type="entry name" value="GST_C_Sigma_like"/>
    <property type="match status" value="1"/>
</dbReference>
<dbReference type="PROSITE" id="PS50404">
    <property type="entry name" value="GST_NTER"/>
    <property type="match status" value="1"/>
</dbReference>
<evidence type="ECO:0000256" key="5">
    <source>
        <dbReference type="ARBA" id="ARBA00047960"/>
    </source>
</evidence>
<dbReference type="Proteomes" id="UP001152799">
    <property type="component" value="Chromosome 10"/>
</dbReference>
<dbReference type="SFLD" id="SFLDG01205">
    <property type="entry name" value="AMPS.1"/>
    <property type="match status" value="1"/>
</dbReference>
<feature type="domain" description="GST N-terminal" evidence="6">
    <location>
        <begin position="2"/>
        <end position="79"/>
    </location>
</feature>